<keyword evidence="1" id="KW-0805">Transcription regulation</keyword>
<evidence type="ECO:0000256" key="3">
    <source>
        <dbReference type="ARBA" id="ARBA00023163"/>
    </source>
</evidence>
<keyword evidence="2" id="KW-0238">DNA-binding</keyword>
<evidence type="ECO:0000256" key="1">
    <source>
        <dbReference type="ARBA" id="ARBA00023015"/>
    </source>
</evidence>
<reference evidence="5 6" key="1">
    <citation type="submission" date="2019-08" db="EMBL/GenBank/DDBJ databases">
        <title>Subclass B2 metallo-beta lactamase from Pseudomonas synxantha.</title>
        <authorList>
            <person name="Poirel L."/>
            <person name="Palmieri M."/>
            <person name="Masseron A."/>
            <person name="Perreten V."/>
            <person name="Nordman P."/>
        </authorList>
    </citation>
    <scope>NUCLEOTIDE SEQUENCE [LARGE SCALE GENOMIC DNA]</scope>
    <source>
        <strain evidence="5 6">MCP106</strain>
    </source>
</reference>
<dbReference type="SUPFAM" id="SSF52172">
    <property type="entry name" value="CheY-like"/>
    <property type="match status" value="1"/>
</dbReference>
<feature type="domain" description="HTH luxR-type" evidence="4">
    <location>
        <begin position="143"/>
        <end position="208"/>
    </location>
</feature>
<evidence type="ECO:0000313" key="6">
    <source>
        <dbReference type="Proteomes" id="UP000324029"/>
    </source>
</evidence>
<dbReference type="SMART" id="SM00421">
    <property type="entry name" value="HTH_LUXR"/>
    <property type="match status" value="1"/>
</dbReference>
<dbReference type="Pfam" id="PF00196">
    <property type="entry name" value="GerE"/>
    <property type="match status" value="1"/>
</dbReference>
<name>A0A5D3G3G4_9PSED</name>
<dbReference type="AlphaFoldDB" id="A0A5D3G3G4"/>
<accession>A0A5D3G3G4</accession>
<comment type="caution">
    <text evidence="5">The sequence shown here is derived from an EMBL/GenBank/DDBJ whole genome shotgun (WGS) entry which is preliminary data.</text>
</comment>
<keyword evidence="3" id="KW-0804">Transcription</keyword>
<dbReference type="Proteomes" id="UP000324029">
    <property type="component" value="Unassembled WGS sequence"/>
</dbReference>
<dbReference type="RefSeq" id="WP_148854321.1">
    <property type="nucleotide sequence ID" value="NZ_VSRO01000017.1"/>
</dbReference>
<dbReference type="InterPro" id="IPR039420">
    <property type="entry name" value="WalR-like"/>
</dbReference>
<dbReference type="GO" id="GO:0006355">
    <property type="term" value="P:regulation of DNA-templated transcription"/>
    <property type="evidence" value="ECO:0007669"/>
    <property type="project" value="InterPro"/>
</dbReference>
<dbReference type="PROSITE" id="PS50043">
    <property type="entry name" value="HTH_LUXR_2"/>
    <property type="match status" value="1"/>
</dbReference>
<dbReference type="GO" id="GO:0003677">
    <property type="term" value="F:DNA binding"/>
    <property type="evidence" value="ECO:0007669"/>
    <property type="project" value="UniProtKB-KW"/>
</dbReference>
<organism evidence="5 6">
    <name type="scientific">Pseudomonas synxantha</name>
    <dbReference type="NCBI Taxonomy" id="47883"/>
    <lineage>
        <taxon>Bacteria</taxon>
        <taxon>Pseudomonadati</taxon>
        <taxon>Pseudomonadota</taxon>
        <taxon>Gammaproteobacteria</taxon>
        <taxon>Pseudomonadales</taxon>
        <taxon>Pseudomonadaceae</taxon>
        <taxon>Pseudomonas</taxon>
    </lineage>
</organism>
<evidence type="ECO:0000256" key="2">
    <source>
        <dbReference type="ARBA" id="ARBA00023125"/>
    </source>
</evidence>
<dbReference type="PANTHER" id="PTHR43214">
    <property type="entry name" value="TWO-COMPONENT RESPONSE REGULATOR"/>
    <property type="match status" value="1"/>
</dbReference>
<dbReference type="EMBL" id="VSRO01000017">
    <property type="protein sequence ID" value="TYK54772.1"/>
    <property type="molecule type" value="Genomic_DNA"/>
</dbReference>
<dbReference type="PANTHER" id="PTHR43214:SF41">
    <property type="entry name" value="NITRATE_NITRITE RESPONSE REGULATOR PROTEIN NARP"/>
    <property type="match status" value="1"/>
</dbReference>
<proteinExistence type="predicted"/>
<dbReference type="Gene3D" id="3.40.50.2300">
    <property type="match status" value="1"/>
</dbReference>
<dbReference type="InterPro" id="IPR011006">
    <property type="entry name" value="CheY-like_superfamily"/>
</dbReference>
<protein>
    <submittedName>
        <fullName evidence="5">Response regulator transcription factor</fullName>
    </submittedName>
</protein>
<dbReference type="CDD" id="cd06170">
    <property type="entry name" value="LuxR_C_like"/>
    <property type="match status" value="1"/>
</dbReference>
<gene>
    <name evidence="5" type="ORF">FXO26_26125</name>
</gene>
<dbReference type="PRINTS" id="PR00038">
    <property type="entry name" value="HTHLUXR"/>
</dbReference>
<dbReference type="InterPro" id="IPR016032">
    <property type="entry name" value="Sig_transdc_resp-reg_C-effctor"/>
</dbReference>
<evidence type="ECO:0000313" key="5">
    <source>
        <dbReference type="EMBL" id="TYK54772.1"/>
    </source>
</evidence>
<dbReference type="SUPFAM" id="SSF46894">
    <property type="entry name" value="C-terminal effector domain of the bipartite response regulators"/>
    <property type="match status" value="1"/>
</dbReference>
<dbReference type="InterPro" id="IPR000792">
    <property type="entry name" value="Tscrpt_reg_LuxR_C"/>
</dbReference>
<evidence type="ECO:0000259" key="4">
    <source>
        <dbReference type="PROSITE" id="PS50043"/>
    </source>
</evidence>
<reference evidence="5 6" key="2">
    <citation type="submission" date="2019-08" db="EMBL/GenBank/DDBJ databases">
        <authorList>
            <person name="Brilhante M."/>
            <person name="Perreten V."/>
        </authorList>
    </citation>
    <scope>NUCLEOTIDE SEQUENCE [LARGE SCALE GENOMIC DNA]</scope>
    <source>
        <strain evidence="5 6">MCP106</strain>
    </source>
</reference>
<sequence length="210" mass="23353">METISAVVLSGRWCMGGEMVDILEAESVNVLINTECAAQVIEVARAGLANTAILELAAFNIEGLELIRQLRAGNRDLKIIVLTQQDAKHFSARYSRAGATVSLRVSRDVRGLAFILRAIRSGYVYFDFINAPIKTRERSFANETDLIATLTDRELMVFQGLARGLNNRQIAEHMNVGRRHISVHKTNIFEKMLLQSISQLQALAARNKLG</sequence>